<keyword evidence="2" id="KW-1185">Reference proteome</keyword>
<protein>
    <recommendedName>
        <fullName evidence="3">Peptidase T4</fullName>
    </recommendedName>
</protein>
<sequence>MSTVVYRDGILAADSRAYGGHGQDSPGEKRKIHRLSDGTVVGITSGVLGMGERFAAWLDAGGDPFTWTGSDPDLRAIIIKPGGEMFLADDGLYFSGPIRCDHYAIGSGASYAMGAMAMGASAVQAVHVAIAHDCHSGGRVRAISVR</sequence>
<accession>A0ABZ2I868</accession>
<evidence type="ECO:0000313" key="1">
    <source>
        <dbReference type="EMBL" id="WWT53820.1"/>
    </source>
</evidence>
<dbReference type="InterPro" id="IPR029055">
    <property type="entry name" value="Ntn_hydrolases_N"/>
</dbReference>
<dbReference type="SUPFAM" id="SSF56235">
    <property type="entry name" value="N-terminal nucleophile aminohydrolases (Ntn hydrolases)"/>
    <property type="match status" value="1"/>
</dbReference>
<dbReference type="RefSeq" id="WP_338575729.1">
    <property type="nucleotide sequence ID" value="NZ_CP146369.1"/>
</dbReference>
<proteinExistence type="predicted"/>
<gene>
    <name evidence="1" type="ORF">V8J38_11200</name>
</gene>
<dbReference type="Proteomes" id="UP001363460">
    <property type="component" value="Chromosome"/>
</dbReference>
<dbReference type="EMBL" id="CP146369">
    <property type="protein sequence ID" value="WWT53820.1"/>
    <property type="molecule type" value="Genomic_DNA"/>
</dbReference>
<evidence type="ECO:0000313" key="2">
    <source>
        <dbReference type="Proteomes" id="UP001363460"/>
    </source>
</evidence>
<organism evidence="1 2">
    <name type="scientific">Brevundimonas olei</name>
    <dbReference type="NCBI Taxonomy" id="657642"/>
    <lineage>
        <taxon>Bacteria</taxon>
        <taxon>Pseudomonadati</taxon>
        <taxon>Pseudomonadota</taxon>
        <taxon>Alphaproteobacteria</taxon>
        <taxon>Caulobacterales</taxon>
        <taxon>Caulobacteraceae</taxon>
        <taxon>Brevundimonas</taxon>
    </lineage>
</organism>
<name>A0ABZ2I868_9CAUL</name>
<reference evidence="1 2" key="1">
    <citation type="submission" date="2024-02" db="EMBL/GenBank/DDBJ databases">
        <title>Distribution and functional of Brevundimonas-related endobacteria within Verticillium dahliae.</title>
        <authorList>
            <person name="Zeng H."/>
        </authorList>
    </citation>
    <scope>NUCLEOTIDE SEQUENCE [LARGE SCALE GENOMIC DNA]</scope>
    <source>
        <strain evidence="1 2">TRM 44200</strain>
    </source>
</reference>
<evidence type="ECO:0008006" key="3">
    <source>
        <dbReference type="Google" id="ProtNLM"/>
    </source>
</evidence>